<dbReference type="Pfam" id="PF02326">
    <property type="entry name" value="YMF19"/>
    <property type="match status" value="1"/>
</dbReference>
<dbReference type="AlphaFoldDB" id="A0A075VWU7"/>
<reference evidence="10" key="1">
    <citation type="journal article" date="2014" name="BMC Genomics">
        <title>Extensive structural variations between mitochondrial genomes of CMS and normal peppers (Capsicum annuum L.) revealed by complete nucleotide sequencing.</title>
        <authorList>
            <person name="Jo Y.D."/>
            <person name="Choi Y."/>
            <person name="Kim D.H."/>
            <person name="Kim B.D."/>
            <person name="Kang B.C."/>
        </authorList>
    </citation>
    <scope>NUCLEOTIDE SEQUENCE</scope>
</reference>
<protein>
    <recommendedName>
        <fullName evidence="9">ATP synthase YMF19-like N-terminal domain-containing protein</fullName>
    </recommendedName>
</protein>
<evidence type="ECO:0000256" key="1">
    <source>
        <dbReference type="ARBA" id="ARBA00004325"/>
    </source>
</evidence>
<keyword evidence="4 8" id="KW-1133">Transmembrane helix</keyword>
<evidence type="ECO:0000256" key="5">
    <source>
        <dbReference type="ARBA" id="ARBA00023128"/>
    </source>
</evidence>
<organism evidence="10">
    <name type="scientific">Capsicum annuum</name>
    <name type="common">Capsicum pepper</name>
    <dbReference type="NCBI Taxonomy" id="4072"/>
    <lineage>
        <taxon>Eukaryota</taxon>
        <taxon>Viridiplantae</taxon>
        <taxon>Streptophyta</taxon>
        <taxon>Embryophyta</taxon>
        <taxon>Tracheophyta</taxon>
        <taxon>Spermatophyta</taxon>
        <taxon>Magnoliopsida</taxon>
        <taxon>eudicotyledons</taxon>
        <taxon>Gunneridae</taxon>
        <taxon>Pentapetalae</taxon>
        <taxon>asterids</taxon>
        <taxon>lamiids</taxon>
        <taxon>Solanales</taxon>
        <taxon>Solanaceae</taxon>
        <taxon>Solanoideae</taxon>
        <taxon>Capsiceae</taxon>
        <taxon>Capsicum</taxon>
    </lineage>
</organism>
<dbReference type="EMBL" id="KJ865409">
    <property type="protein sequence ID" value="AIG89967.1"/>
    <property type="molecule type" value="Genomic_DNA"/>
</dbReference>
<feature type="transmembrane region" description="Helical" evidence="8">
    <location>
        <begin position="12"/>
        <end position="29"/>
    </location>
</feature>
<evidence type="ECO:0000256" key="8">
    <source>
        <dbReference type="SAM" id="Phobius"/>
    </source>
</evidence>
<geneLocation type="mitochondrion" evidence="10"/>
<proteinExistence type="inferred from homology"/>
<comment type="subcellular location">
    <subcellularLocation>
        <location evidence="1">Mitochondrion membrane</location>
    </subcellularLocation>
</comment>
<dbReference type="InterPro" id="IPR003319">
    <property type="entry name" value="YMF19-like_N"/>
</dbReference>
<evidence type="ECO:0000256" key="4">
    <source>
        <dbReference type="ARBA" id="ARBA00022989"/>
    </source>
</evidence>
<dbReference type="GO" id="GO:0031966">
    <property type="term" value="C:mitochondrial membrane"/>
    <property type="evidence" value="ECO:0007669"/>
    <property type="project" value="UniProtKB-SubCell"/>
</dbReference>
<keyword evidence="6 8" id="KW-0472">Membrane</keyword>
<sequence length="115" mass="13218">MPQLDKFTSFTQFFWSCLFYVIIVLLRFLNIDERLYFLYVKNSAFQRVVLYLKFFVIFSRGFSPLAQLQSYPSFSLWDSSLGTKPSGVLSETVGPRMGGICTSSAKNDPDTFSHI</sequence>
<evidence type="ECO:0000256" key="7">
    <source>
        <dbReference type="ARBA" id="ARBA00023310"/>
    </source>
</evidence>
<feature type="domain" description="ATP synthase YMF19-like N-terminal" evidence="9">
    <location>
        <begin position="2"/>
        <end position="23"/>
    </location>
</feature>
<dbReference type="GO" id="GO:0006754">
    <property type="term" value="P:ATP biosynthetic process"/>
    <property type="evidence" value="ECO:0007669"/>
    <property type="project" value="UniProtKB-KW"/>
</dbReference>
<evidence type="ECO:0000256" key="6">
    <source>
        <dbReference type="ARBA" id="ARBA00023136"/>
    </source>
</evidence>
<evidence type="ECO:0000313" key="10">
    <source>
        <dbReference type="EMBL" id="AIG89967.1"/>
    </source>
</evidence>
<name>A0A075VWU7_CAPAN</name>
<accession>A0A075VWU7</accession>
<evidence type="ECO:0000259" key="9">
    <source>
        <dbReference type="Pfam" id="PF02326"/>
    </source>
</evidence>
<evidence type="ECO:0000256" key="2">
    <source>
        <dbReference type="ARBA" id="ARBA00010946"/>
    </source>
</evidence>
<keyword evidence="5 10" id="KW-0496">Mitochondrion</keyword>
<keyword evidence="3 8" id="KW-0812">Transmembrane</keyword>
<keyword evidence="7" id="KW-0066">ATP synthesis</keyword>
<evidence type="ECO:0000256" key="3">
    <source>
        <dbReference type="ARBA" id="ARBA00022692"/>
    </source>
</evidence>
<feature type="transmembrane region" description="Helical" evidence="8">
    <location>
        <begin position="50"/>
        <end position="68"/>
    </location>
</feature>
<comment type="similarity">
    <text evidence="2">Belongs to the ATPase protein YMF19 family.</text>
</comment>
<gene>
    <name evidence="10" type="primary">orf115c</name>
</gene>